<feature type="region of interest" description="Disordered" evidence="1">
    <location>
        <begin position="1"/>
        <end position="25"/>
    </location>
</feature>
<dbReference type="HOGENOM" id="CLU_3013965_0_0_1"/>
<evidence type="ECO:0000313" key="3">
    <source>
        <dbReference type="Proteomes" id="UP000008177"/>
    </source>
</evidence>
<dbReference type="Proteomes" id="UP000008177">
    <property type="component" value="Unplaced contigs"/>
</dbReference>
<organism evidence="2 3">
    <name type="scientific">Botryotinia fuckeliana (strain T4)</name>
    <name type="common">Noble rot fungus</name>
    <name type="synonym">Botrytis cinerea</name>
    <dbReference type="NCBI Taxonomy" id="999810"/>
    <lineage>
        <taxon>Eukaryota</taxon>
        <taxon>Fungi</taxon>
        <taxon>Dikarya</taxon>
        <taxon>Ascomycota</taxon>
        <taxon>Pezizomycotina</taxon>
        <taxon>Leotiomycetes</taxon>
        <taxon>Helotiales</taxon>
        <taxon>Sclerotiniaceae</taxon>
        <taxon>Botrytis</taxon>
    </lineage>
</organism>
<sequence>MPNTNTHDIPRPLSASSSRYQRDSGSTQFRNVIFGGIYDDSCCSPISNTLSTYQRN</sequence>
<gene>
    <name evidence="2" type="ORF">BofuT4_uP121000.1</name>
</gene>
<protein>
    <submittedName>
        <fullName evidence="2">Uncharacterized protein</fullName>
    </submittedName>
</protein>
<feature type="compositionally biased region" description="Polar residues" evidence="1">
    <location>
        <begin position="14"/>
        <end position="25"/>
    </location>
</feature>
<dbReference type="InParanoid" id="G2YN83"/>
<name>G2YN83_BOTF4</name>
<evidence type="ECO:0000313" key="2">
    <source>
        <dbReference type="EMBL" id="CCD53081.1"/>
    </source>
</evidence>
<evidence type="ECO:0000256" key="1">
    <source>
        <dbReference type="SAM" id="MobiDB-lite"/>
    </source>
</evidence>
<dbReference type="AlphaFoldDB" id="G2YN83"/>
<reference evidence="3" key="1">
    <citation type="journal article" date="2011" name="PLoS Genet.">
        <title>Genomic analysis of the necrotrophic fungal pathogens Sclerotinia sclerotiorum and Botrytis cinerea.</title>
        <authorList>
            <person name="Amselem J."/>
            <person name="Cuomo C.A."/>
            <person name="van Kan J.A."/>
            <person name="Viaud M."/>
            <person name="Benito E.P."/>
            <person name="Couloux A."/>
            <person name="Coutinho P.M."/>
            <person name="de Vries R.P."/>
            <person name="Dyer P.S."/>
            <person name="Fillinger S."/>
            <person name="Fournier E."/>
            <person name="Gout L."/>
            <person name="Hahn M."/>
            <person name="Kohn L."/>
            <person name="Lapalu N."/>
            <person name="Plummer K.M."/>
            <person name="Pradier J.M."/>
            <person name="Quevillon E."/>
            <person name="Sharon A."/>
            <person name="Simon A."/>
            <person name="ten Have A."/>
            <person name="Tudzynski B."/>
            <person name="Tudzynski P."/>
            <person name="Wincker P."/>
            <person name="Andrew M."/>
            <person name="Anthouard V."/>
            <person name="Beever R.E."/>
            <person name="Beffa R."/>
            <person name="Benoit I."/>
            <person name="Bouzid O."/>
            <person name="Brault B."/>
            <person name="Chen Z."/>
            <person name="Choquer M."/>
            <person name="Collemare J."/>
            <person name="Cotton P."/>
            <person name="Danchin E.G."/>
            <person name="Da Silva C."/>
            <person name="Gautier A."/>
            <person name="Giraud C."/>
            <person name="Giraud T."/>
            <person name="Gonzalez C."/>
            <person name="Grossetete S."/>
            <person name="Guldener U."/>
            <person name="Henrissat B."/>
            <person name="Howlett B.J."/>
            <person name="Kodira C."/>
            <person name="Kretschmer M."/>
            <person name="Lappartient A."/>
            <person name="Leroch M."/>
            <person name="Levis C."/>
            <person name="Mauceli E."/>
            <person name="Neuveglise C."/>
            <person name="Oeser B."/>
            <person name="Pearson M."/>
            <person name="Poulain J."/>
            <person name="Poussereau N."/>
            <person name="Quesneville H."/>
            <person name="Rascle C."/>
            <person name="Schumacher J."/>
            <person name="Segurens B."/>
            <person name="Sexton A."/>
            <person name="Silva E."/>
            <person name="Sirven C."/>
            <person name="Soanes D.M."/>
            <person name="Talbot N.J."/>
            <person name="Templeton M."/>
            <person name="Yandava C."/>
            <person name="Yarden O."/>
            <person name="Zeng Q."/>
            <person name="Rollins J.A."/>
            <person name="Lebrun M.H."/>
            <person name="Dickman M."/>
        </authorList>
    </citation>
    <scope>NUCLEOTIDE SEQUENCE [LARGE SCALE GENOMIC DNA]</scope>
    <source>
        <strain evidence="3">T4</strain>
    </source>
</reference>
<accession>G2YN83</accession>
<proteinExistence type="predicted"/>
<dbReference type="EMBL" id="FQ790346">
    <property type="protein sequence ID" value="CCD53081.1"/>
    <property type="molecule type" value="Genomic_DNA"/>
</dbReference>